<evidence type="ECO:0000256" key="1">
    <source>
        <dbReference type="SAM" id="MobiDB-lite"/>
    </source>
</evidence>
<evidence type="ECO:0000313" key="2">
    <source>
        <dbReference type="EMBL" id="CZR69097.1"/>
    </source>
</evidence>
<accession>A0A1L7XVR3</accession>
<feature type="region of interest" description="Disordered" evidence="1">
    <location>
        <begin position="65"/>
        <end position="91"/>
    </location>
</feature>
<organism evidence="2 3">
    <name type="scientific">Phialocephala subalpina</name>
    <dbReference type="NCBI Taxonomy" id="576137"/>
    <lineage>
        <taxon>Eukaryota</taxon>
        <taxon>Fungi</taxon>
        <taxon>Dikarya</taxon>
        <taxon>Ascomycota</taxon>
        <taxon>Pezizomycotina</taxon>
        <taxon>Leotiomycetes</taxon>
        <taxon>Helotiales</taxon>
        <taxon>Mollisiaceae</taxon>
        <taxon>Phialocephala</taxon>
        <taxon>Phialocephala fortinii species complex</taxon>
    </lineage>
</organism>
<protein>
    <submittedName>
        <fullName evidence="2">Uncharacterized protein</fullName>
    </submittedName>
</protein>
<reference evidence="2 3" key="1">
    <citation type="submission" date="2016-03" db="EMBL/GenBank/DDBJ databases">
        <authorList>
            <person name="Ploux O."/>
        </authorList>
    </citation>
    <scope>NUCLEOTIDE SEQUENCE [LARGE SCALE GENOMIC DNA]</scope>
    <source>
        <strain evidence="2 3">UAMH 11012</strain>
    </source>
</reference>
<name>A0A1L7XVR3_9HELO</name>
<sequence>MEGFNDMTGYFYPAANVHVNVLPTMAQSDVLAPRHSHAPSQHQQHGQHDMIAPELLSGELDIHRPPQNQTHPGAFQNPNPAFDQSHQTVQGHAAPVVQDRIAQRDILAFICEKVARLEFLAYFGLQRRQEAGRLMNPTHYLCASASYDALHEAAESMKSAFTATRAFVNEQQKNIQSADDEVKETIDIMRKAIVDKNGEIAQMQKEIARKDEEIMALRGANNILIRTVQSLQHQVSDLNLQLDLTEQDSPTQQITPPRSQTEGGGASTSVRETSSIAVKRGMQQLTLDLSEQPSPDFHDERIRRHWNCGGMEALDNGVLFL</sequence>
<dbReference type="EMBL" id="FJOG01000065">
    <property type="protein sequence ID" value="CZR69097.1"/>
    <property type="molecule type" value="Genomic_DNA"/>
</dbReference>
<feature type="region of interest" description="Disordered" evidence="1">
    <location>
        <begin position="247"/>
        <end position="271"/>
    </location>
</feature>
<evidence type="ECO:0000313" key="3">
    <source>
        <dbReference type="Proteomes" id="UP000184330"/>
    </source>
</evidence>
<keyword evidence="3" id="KW-1185">Reference proteome</keyword>
<gene>
    <name evidence="2" type="ORF">PAC_18998</name>
</gene>
<dbReference type="AlphaFoldDB" id="A0A1L7XVR3"/>
<dbReference type="OrthoDB" id="10533426at2759"/>
<proteinExistence type="predicted"/>
<dbReference type="Proteomes" id="UP000184330">
    <property type="component" value="Unassembled WGS sequence"/>
</dbReference>
<feature type="compositionally biased region" description="Polar residues" evidence="1">
    <location>
        <begin position="66"/>
        <end position="90"/>
    </location>
</feature>